<evidence type="ECO:0000256" key="5">
    <source>
        <dbReference type="SAM" id="Phobius"/>
    </source>
</evidence>
<evidence type="ECO:0000313" key="7">
    <source>
        <dbReference type="Proteomes" id="UP000238563"/>
    </source>
</evidence>
<gene>
    <name evidence="6" type="ORF">C5750_14800</name>
</gene>
<evidence type="ECO:0000256" key="1">
    <source>
        <dbReference type="ARBA" id="ARBA00004127"/>
    </source>
</evidence>
<keyword evidence="4 5" id="KW-0472">Membrane</keyword>
<organism evidence="6 7">
    <name type="scientific">Phyllobacterium myrsinacearum</name>
    <dbReference type="NCBI Taxonomy" id="28101"/>
    <lineage>
        <taxon>Bacteria</taxon>
        <taxon>Pseudomonadati</taxon>
        <taxon>Pseudomonadota</taxon>
        <taxon>Alphaproteobacteria</taxon>
        <taxon>Hyphomicrobiales</taxon>
        <taxon>Phyllobacteriaceae</taxon>
        <taxon>Phyllobacterium</taxon>
    </lineage>
</organism>
<dbReference type="PANTHER" id="PTHR43847">
    <property type="entry name" value="BLL3993 PROTEIN"/>
    <property type="match status" value="1"/>
</dbReference>
<reference evidence="6 7" key="1">
    <citation type="submission" date="2018-02" db="EMBL/GenBank/DDBJ databases">
        <title>The draft genome of Phyllobacterium myrsinacearum DSM5892.</title>
        <authorList>
            <person name="Li L."/>
            <person name="Liu L."/>
            <person name="Zhang X."/>
            <person name="Wang T."/>
        </authorList>
    </citation>
    <scope>NUCLEOTIDE SEQUENCE [LARGE SCALE GENOMIC DNA]</scope>
    <source>
        <strain evidence="6 7">DSM 5892</strain>
    </source>
</reference>
<protein>
    <submittedName>
        <fullName evidence="6">Isoprenylcysteine carboxyl methyltransferase</fullName>
    </submittedName>
</protein>
<dbReference type="PANTHER" id="PTHR43847:SF1">
    <property type="entry name" value="BLL3993 PROTEIN"/>
    <property type="match status" value="1"/>
</dbReference>
<keyword evidence="6" id="KW-0808">Transferase</keyword>
<evidence type="ECO:0000256" key="3">
    <source>
        <dbReference type="ARBA" id="ARBA00022989"/>
    </source>
</evidence>
<dbReference type="AlphaFoldDB" id="A0A2S9JGQ9"/>
<dbReference type="RefSeq" id="WP_105734691.1">
    <property type="nucleotide sequence ID" value="NZ_PVBT01000004.1"/>
</dbReference>
<keyword evidence="3 5" id="KW-1133">Transmembrane helix</keyword>
<accession>A0A2S9JGQ9</accession>
<dbReference type="Pfam" id="PF04191">
    <property type="entry name" value="PEMT"/>
    <property type="match status" value="1"/>
</dbReference>
<dbReference type="OrthoDB" id="7203053at2"/>
<dbReference type="GO" id="GO:0012505">
    <property type="term" value="C:endomembrane system"/>
    <property type="evidence" value="ECO:0007669"/>
    <property type="project" value="UniProtKB-SubCell"/>
</dbReference>
<comment type="subcellular location">
    <subcellularLocation>
        <location evidence="1">Endomembrane system</location>
        <topology evidence="1">Multi-pass membrane protein</topology>
    </subcellularLocation>
</comment>
<dbReference type="Gene3D" id="1.20.120.1630">
    <property type="match status" value="1"/>
</dbReference>
<dbReference type="GO" id="GO:0032259">
    <property type="term" value="P:methylation"/>
    <property type="evidence" value="ECO:0007669"/>
    <property type="project" value="UniProtKB-KW"/>
</dbReference>
<dbReference type="InterPro" id="IPR007318">
    <property type="entry name" value="Phopholipid_MeTrfase"/>
</dbReference>
<feature type="transmembrane region" description="Helical" evidence="5">
    <location>
        <begin position="71"/>
        <end position="90"/>
    </location>
</feature>
<keyword evidence="2 5" id="KW-0812">Transmembrane</keyword>
<dbReference type="InterPro" id="IPR052527">
    <property type="entry name" value="Metal_cation-efflux_comp"/>
</dbReference>
<dbReference type="GO" id="GO:0008168">
    <property type="term" value="F:methyltransferase activity"/>
    <property type="evidence" value="ECO:0007669"/>
    <property type="project" value="UniProtKB-KW"/>
</dbReference>
<feature type="transmembrane region" description="Helical" evidence="5">
    <location>
        <begin position="172"/>
        <end position="193"/>
    </location>
</feature>
<feature type="transmembrane region" description="Helical" evidence="5">
    <location>
        <begin position="5"/>
        <end position="24"/>
    </location>
</feature>
<evidence type="ECO:0000256" key="2">
    <source>
        <dbReference type="ARBA" id="ARBA00022692"/>
    </source>
</evidence>
<keyword evidence="6" id="KW-0489">Methyltransferase</keyword>
<dbReference type="EMBL" id="PVBT01000004">
    <property type="protein sequence ID" value="PRD52181.1"/>
    <property type="molecule type" value="Genomic_DNA"/>
</dbReference>
<evidence type="ECO:0000256" key="4">
    <source>
        <dbReference type="ARBA" id="ARBA00023136"/>
    </source>
</evidence>
<proteinExistence type="predicted"/>
<keyword evidence="7" id="KW-1185">Reference proteome</keyword>
<feature type="transmembrane region" description="Helical" evidence="5">
    <location>
        <begin position="105"/>
        <end position="126"/>
    </location>
</feature>
<evidence type="ECO:0000313" key="6">
    <source>
        <dbReference type="EMBL" id="PRD52181.1"/>
    </source>
</evidence>
<sequence>MIRYVLQLLAWMVFMAAVILWPAGTLNYPAAWVLIAIFTLGGAAMVLWLGKHDPKLLRERMASPVQRGQKPWDRIWLTLFMLGFCIWLPLSSWDAARSGFTAVPFWLQALGAVFILIEGAGIWWTFRENSFAAPVVKLQEGQRTIDTGPYAIVRHPMYASALFLFLGVPLLLGSWLGLVFATLFVFAIAWRAVHEEMALRAELDGYEAYAKRVRYRLLPGVW</sequence>
<comment type="caution">
    <text evidence="6">The sequence shown here is derived from an EMBL/GenBank/DDBJ whole genome shotgun (WGS) entry which is preliminary data.</text>
</comment>
<name>A0A2S9JGQ9_9HYPH</name>
<dbReference type="Proteomes" id="UP000238563">
    <property type="component" value="Unassembled WGS sequence"/>
</dbReference>
<feature type="transmembrane region" description="Helical" evidence="5">
    <location>
        <begin position="30"/>
        <end position="50"/>
    </location>
</feature>